<evidence type="ECO:0000313" key="2">
    <source>
        <dbReference type="EMBL" id="ETW81003.1"/>
    </source>
</evidence>
<dbReference type="eggNOG" id="ENOG502S2AU">
    <property type="taxonomic scope" value="Eukaryota"/>
</dbReference>
<reference evidence="2 3" key="1">
    <citation type="journal article" date="2012" name="New Phytol.">
        <title>Insight into trade-off between wood decay and parasitism from the genome of a fungal forest pathogen.</title>
        <authorList>
            <person name="Olson A."/>
            <person name="Aerts A."/>
            <person name="Asiegbu F."/>
            <person name="Belbahri L."/>
            <person name="Bouzid O."/>
            <person name="Broberg A."/>
            <person name="Canback B."/>
            <person name="Coutinho P.M."/>
            <person name="Cullen D."/>
            <person name="Dalman K."/>
            <person name="Deflorio G."/>
            <person name="van Diepen L.T."/>
            <person name="Dunand C."/>
            <person name="Duplessis S."/>
            <person name="Durling M."/>
            <person name="Gonthier P."/>
            <person name="Grimwood J."/>
            <person name="Fossdal C.G."/>
            <person name="Hansson D."/>
            <person name="Henrissat B."/>
            <person name="Hietala A."/>
            <person name="Himmelstrand K."/>
            <person name="Hoffmeister D."/>
            <person name="Hogberg N."/>
            <person name="James T.Y."/>
            <person name="Karlsson M."/>
            <person name="Kohler A."/>
            <person name="Kues U."/>
            <person name="Lee Y.H."/>
            <person name="Lin Y.C."/>
            <person name="Lind M."/>
            <person name="Lindquist E."/>
            <person name="Lombard V."/>
            <person name="Lucas S."/>
            <person name="Lunden K."/>
            <person name="Morin E."/>
            <person name="Murat C."/>
            <person name="Park J."/>
            <person name="Raffaello T."/>
            <person name="Rouze P."/>
            <person name="Salamov A."/>
            <person name="Schmutz J."/>
            <person name="Solheim H."/>
            <person name="Stahlberg J."/>
            <person name="Velez H."/>
            <person name="de Vries R.P."/>
            <person name="Wiebenga A."/>
            <person name="Woodward S."/>
            <person name="Yakovlev I."/>
            <person name="Garbelotto M."/>
            <person name="Martin F."/>
            <person name="Grigoriev I.V."/>
            <person name="Stenlid J."/>
        </authorList>
    </citation>
    <scope>NUCLEOTIDE SEQUENCE [LARGE SCALE GENOMIC DNA]</scope>
    <source>
        <strain evidence="2 3">TC 32-1</strain>
    </source>
</reference>
<dbReference type="RefSeq" id="XP_009547686.1">
    <property type="nucleotide sequence ID" value="XM_009549391.1"/>
</dbReference>
<dbReference type="PANTHER" id="PTHR37325:SF1">
    <property type="entry name" value="OXIDOREDUCTASE 21 KDA SUBUNIT, PUTATIVE (AFU_ORTHOLOGUE AFUA_4G05910)-RELATED"/>
    <property type="match status" value="1"/>
</dbReference>
<dbReference type="EMBL" id="KI925459">
    <property type="protein sequence ID" value="ETW81003.1"/>
    <property type="molecule type" value="Genomic_DNA"/>
</dbReference>
<proteinExistence type="predicted"/>
<evidence type="ECO:0000256" key="1">
    <source>
        <dbReference type="SAM" id="MobiDB-lite"/>
    </source>
</evidence>
<name>W4K5A4_HETIT</name>
<dbReference type="InParanoid" id="W4K5A4"/>
<sequence length="196" mass="21088">MAAVRKAADHTLYHLSPKGFWKKFRDATAVDPNISSGLPLAALNRQPPPGSRKEPYATPATKASDPAQNPYWKRDVRRAYPQLSVVTQSELSTLLIQHASLPSYVSTSALVTMISIMLILSSCLPCAAVTDSSVPAASTPSIDLTEAIATISSARKAYSESKLPPALPTAFKKWAPEMAADAPHDPNAYFPMLLVK</sequence>
<accession>W4K5A4</accession>
<dbReference type="PANTHER" id="PTHR37325">
    <property type="entry name" value="OXIDOREDUCTASE 21 KDA SUBUNIT, PUTATIVE (AFU_ORTHOLOGUE AFUA_4G05910)-RELATED"/>
    <property type="match status" value="1"/>
</dbReference>
<dbReference type="AlphaFoldDB" id="W4K5A4"/>
<dbReference type="OrthoDB" id="10261524at2759"/>
<feature type="region of interest" description="Disordered" evidence="1">
    <location>
        <begin position="38"/>
        <end position="68"/>
    </location>
</feature>
<protein>
    <submittedName>
        <fullName evidence="2">Uncharacterized protein</fullName>
    </submittedName>
</protein>
<dbReference type="KEGG" id="hir:HETIRDRAFT_319309"/>
<organism evidence="2 3">
    <name type="scientific">Heterobasidion irregulare (strain TC 32-1)</name>
    <dbReference type="NCBI Taxonomy" id="747525"/>
    <lineage>
        <taxon>Eukaryota</taxon>
        <taxon>Fungi</taxon>
        <taxon>Dikarya</taxon>
        <taxon>Basidiomycota</taxon>
        <taxon>Agaricomycotina</taxon>
        <taxon>Agaricomycetes</taxon>
        <taxon>Russulales</taxon>
        <taxon>Bondarzewiaceae</taxon>
        <taxon>Heterobasidion</taxon>
        <taxon>Heterobasidion annosum species complex</taxon>
    </lineage>
</organism>
<dbReference type="Proteomes" id="UP000030671">
    <property type="component" value="Unassembled WGS sequence"/>
</dbReference>
<dbReference type="InterPro" id="IPR016813">
    <property type="entry name" value="NADH_Ub_cplx-1_21kDa"/>
</dbReference>
<keyword evidence="3" id="KW-1185">Reference proteome</keyword>
<gene>
    <name evidence="2" type="ORF">HETIRDRAFT_319309</name>
</gene>
<dbReference type="CDD" id="cd22849">
    <property type="entry name" value="NuzM"/>
    <property type="match status" value="1"/>
</dbReference>
<dbReference type="STRING" id="747525.W4K5A4"/>
<dbReference type="HOGENOM" id="CLU_081626_2_1_1"/>
<dbReference type="GeneID" id="20670587"/>
<evidence type="ECO:0000313" key="3">
    <source>
        <dbReference type="Proteomes" id="UP000030671"/>
    </source>
</evidence>